<dbReference type="PANTHER" id="PTHR46590">
    <property type="entry name" value="PHOSPHATIDYLINOSITOL TRANSFER PROTEIN CSR1-RELATED"/>
    <property type="match status" value="1"/>
</dbReference>
<dbReference type="InterPro" id="IPR036273">
    <property type="entry name" value="CRAL/TRIO_N_dom_sf"/>
</dbReference>
<proteinExistence type="predicted"/>
<dbReference type="SUPFAM" id="SSF52087">
    <property type="entry name" value="CRAL/TRIO domain"/>
    <property type="match status" value="1"/>
</dbReference>
<evidence type="ECO:0000313" key="3">
    <source>
        <dbReference type="Proteomes" id="UP001174694"/>
    </source>
</evidence>
<dbReference type="InterPro" id="IPR001251">
    <property type="entry name" value="CRAL-TRIO_dom"/>
</dbReference>
<organism evidence="2 3">
    <name type="scientific">Pleurostoma richardsiae</name>
    <dbReference type="NCBI Taxonomy" id="41990"/>
    <lineage>
        <taxon>Eukaryota</taxon>
        <taxon>Fungi</taxon>
        <taxon>Dikarya</taxon>
        <taxon>Ascomycota</taxon>
        <taxon>Pezizomycotina</taxon>
        <taxon>Sordariomycetes</taxon>
        <taxon>Sordariomycetidae</taxon>
        <taxon>Calosphaeriales</taxon>
        <taxon>Pleurostomataceae</taxon>
        <taxon>Pleurostoma</taxon>
    </lineage>
</organism>
<dbReference type="EMBL" id="JANBVO010000012">
    <property type="protein sequence ID" value="KAJ9148705.1"/>
    <property type="molecule type" value="Genomic_DNA"/>
</dbReference>
<dbReference type="AlphaFoldDB" id="A0AA38RII6"/>
<dbReference type="InterPro" id="IPR011074">
    <property type="entry name" value="CRAL/TRIO_N_dom"/>
</dbReference>
<reference evidence="2" key="1">
    <citation type="submission" date="2022-07" db="EMBL/GenBank/DDBJ databases">
        <title>Fungi with potential for degradation of polypropylene.</title>
        <authorList>
            <person name="Gostincar C."/>
        </authorList>
    </citation>
    <scope>NUCLEOTIDE SEQUENCE</scope>
    <source>
        <strain evidence="2">EXF-13308</strain>
    </source>
</reference>
<dbReference type="Pfam" id="PF00650">
    <property type="entry name" value="CRAL_TRIO"/>
    <property type="match status" value="1"/>
</dbReference>
<dbReference type="Pfam" id="PF03765">
    <property type="entry name" value="CRAL_TRIO_N"/>
    <property type="match status" value="1"/>
</dbReference>
<dbReference type="CDD" id="cd00170">
    <property type="entry name" value="SEC14"/>
    <property type="match status" value="1"/>
</dbReference>
<dbReference type="SMART" id="SM00516">
    <property type="entry name" value="SEC14"/>
    <property type="match status" value="1"/>
</dbReference>
<name>A0AA38RII6_9PEZI</name>
<dbReference type="PROSITE" id="PS50191">
    <property type="entry name" value="CRAL_TRIO"/>
    <property type="match status" value="1"/>
</dbReference>
<protein>
    <submittedName>
        <fullName evidence="2">Phosphatidylinositol transfer protein CSR1</fullName>
    </submittedName>
</protein>
<comment type="caution">
    <text evidence="2">The sequence shown here is derived from an EMBL/GenBank/DDBJ whole genome shotgun (WGS) entry which is preliminary data.</text>
</comment>
<gene>
    <name evidence="2" type="ORF">NKR23_g4760</name>
</gene>
<feature type="domain" description="CRAL-TRIO" evidence="1">
    <location>
        <begin position="207"/>
        <end position="352"/>
    </location>
</feature>
<keyword evidence="3" id="KW-1185">Reference proteome</keyword>
<accession>A0AA38RII6</accession>
<evidence type="ECO:0000259" key="1">
    <source>
        <dbReference type="PROSITE" id="PS50191"/>
    </source>
</evidence>
<sequence>MAGEVPPGRPGNLTPEQEEKLRRLWFALFQVCGVTDDDPASPPNAADQARQASDLAKFEKTKKKRLSLFSRKANKDTDAESVASTGTLTPIREGDVDDKYGQTKHFFDTLASQSAESIRATVWSMIKHDHPDALVLRFLRARKWDVDKALVMLVSTMNWRARDMRVDDDIMKNGEGAAVEAENGDDPEAKRLGHDFMEQIRMGKSFLHGADKDGRPICVVRVRLHHQGEQCEESLERYTVYIIETARMLLRPPVDTATIIFDMTGFSMANMDYTPVKFMIKCFEANYPECLGSVLVHKAPWVFQGIWKIIRGWLDPVVASKVHFTNNRKDIEDFIPVNHILKELDGEEDWEYRYVEPVSGENDKMKDMKTLDRLLAAREKLYRDYEQATLQWIRNPDNDKCLGIKANRESIAAQLRNDYWVLDPYLRARSFYDRVGIIKPGGAVDYYATGSQEMTANGAASARETSADDVD</sequence>
<evidence type="ECO:0000313" key="2">
    <source>
        <dbReference type="EMBL" id="KAJ9148705.1"/>
    </source>
</evidence>
<dbReference type="SMART" id="SM01100">
    <property type="entry name" value="CRAL_TRIO_N"/>
    <property type="match status" value="1"/>
</dbReference>
<dbReference type="InterPro" id="IPR036865">
    <property type="entry name" value="CRAL-TRIO_dom_sf"/>
</dbReference>
<dbReference type="PANTHER" id="PTHR46590:SF1">
    <property type="entry name" value="PHOSPHATIDYLINOSITOL TRANSFER PROTEIN CSR1"/>
    <property type="match status" value="1"/>
</dbReference>
<dbReference type="SUPFAM" id="SSF46938">
    <property type="entry name" value="CRAL/TRIO N-terminal domain"/>
    <property type="match status" value="1"/>
</dbReference>
<dbReference type="InterPro" id="IPR052432">
    <property type="entry name" value="PITP/CRAL-TRIO"/>
</dbReference>
<dbReference type="Gene3D" id="3.40.525.10">
    <property type="entry name" value="CRAL-TRIO lipid binding domain"/>
    <property type="match status" value="1"/>
</dbReference>
<dbReference type="Proteomes" id="UP001174694">
    <property type="component" value="Unassembled WGS sequence"/>
</dbReference>